<organism evidence="9 10">
    <name type="scientific">Eumeta variegata</name>
    <name type="common">Bagworm moth</name>
    <name type="synonym">Eumeta japonica</name>
    <dbReference type="NCBI Taxonomy" id="151549"/>
    <lineage>
        <taxon>Eukaryota</taxon>
        <taxon>Metazoa</taxon>
        <taxon>Ecdysozoa</taxon>
        <taxon>Arthropoda</taxon>
        <taxon>Hexapoda</taxon>
        <taxon>Insecta</taxon>
        <taxon>Pterygota</taxon>
        <taxon>Neoptera</taxon>
        <taxon>Endopterygota</taxon>
        <taxon>Lepidoptera</taxon>
        <taxon>Glossata</taxon>
        <taxon>Ditrysia</taxon>
        <taxon>Tineoidea</taxon>
        <taxon>Psychidae</taxon>
        <taxon>Oiketicinae</taxon>
        <taxon>Eumeta</taxon>
    </lineage>
</organism>
<dbReference type="GO" id="GO:0016592">
    <property type="term" value="C:mediator complex"/>
    <property type="evidence" value="ECO:0007669"/>
    <property type="project" value="TreeGrafter"/>
</dbReference>
<proteinExistence type="inferred from homology"/>
<dbReference type="PANTHER" id="PTHR48249">
    <property type="entry name" value="MEDIATOR OF RNA POLYMERASE II TRANSCRIPTION SUBUNIT 13"/>
    <property type="match status" value="1"/>
</dbReference>
<keyword evidence="5" id="KW-0805">Transcription regulation</keyword>
<dbReference type="Proteomes" id="UP000299102">
    <property type="component" value="Unassembled WGS sequence"/>
</dbReference>
<reference evidence="9 10" key="1">
    <citation type="journal article" date="2019" name="Commun. Biol.">
        <title>The bagworm genome reveals a unique fibroin gene that provides high tensile strength.</title>
        <authorList>
            <person name="Kono N."/>
            <person name="Nakamura H."/>
            <person name="Ohtoshi R."/>
            <person name="Tomita M."/>
            <person name="Numata K."/>
            <person name="Arakawa K."/>
        </authorList>
    </citation>
    <scope>NUCLEOTIDE SEQUENCE [LARGE SCALE GENOMIC DNA]</scope>
</reference>
<dbReference type="InterPro" id="IPR051139">
    <property type="entry name" value="Mediator_complx_sub13"/>
</dbReference>
<dbReference type="GO" id="GO:0003713">
    <property type="term" value="F:transcription coactivator activity"/>
    <property type="evidence" value="ECO:0007669"/>
    <property type="project" value="TreeGrafter"/>
</dbReference>
<evidence type="ECO:0000313" key="10">
    <source>
        <dbReference type="Proteomes" id="UP000299102"/>
    </source>
</evidence>
<dbReference type="STRING" id="151549.A0A4C1TSY6"/>
<evidence type="ECO:0000256" key="5">
    <source>
        <dbReference type="ARBA" id="ARBA00023015"/>
    </source>
</evidence>
<name>A0A4C1TSY6_EUMVA</name>
<evidence type="ECO:0000256" key="8">
    <source>
        <dbReference type="SAM" id="MobiDB-lite"/>
    </source>
</evidence>
<keyword evidence="4" id="KW-0678">Repressor</keyword>
<dbReference type="EMBL" id="BGZK01000085">
    <property type="protein sequence ID" value="GBP17131.1"/>
    <property type="molecule type" value="Genomic_DNA"/>
</dbReference>
<keyword evidence="10" id="KW-1185">Reference proteome</keyword>
<evidence type="ECO:0000256" key="4">
    <source>
        <dbReference type="ARBA" id="ARBA00022491"/>
    </source>
</evidence>
<dbReference type="OrthoDB" id="103819at2759"/>
<accession>A0A4C1TSY6</accession>
<evidence type="ECO:0000313" key="9">
    <source>
        <dbReference type="EMBL" id="GBP17131.1"/>
    </source>
</evidence>
<evidence type="ECO:0000256" key="7">
    <source>
        <dbReference type="ARBA" id="ARBA00023242"/>
    </source>
</evidence>
<evidence type="ECO:0000256" key="3">
    <source>
        <dbReference type="ARBA" id="ARBA00019618"/>
    </source>
</evidence>
<evidence type="ECO:0000256" key="2">
    <source>
        <dbReference type="ARBA" id="ARBA00009354"/>
    </source>
</evidence>
<feature type="region of interest" description="Disordered" evidence="8">
    <location>
        <begin position="350"/>
        <end position="369"/>
    </location>
</feature>
<keyword evidence="7" id="KW-0539">Nucleus</keyword>
<dbReference type="PANTHER" id="PTHR48249:SF3">
    <property type="entry name" value="MEDIATOR OF RNA POLYMERASE II TRANSCRIPTION SUBUNIT 13"/>
    <property type="match status" value="1"/>
</dbReference>
<protein>
    <recommendedName>
        <fullName evidence="3">Mediator of RNA polymerase II transcription subunit 13</fullName>
    </recommendedName>
</protein>
<comment type="similarity">
    <text evidence="2">Belongs to the Mediator complex subunit 13 family.</text>
</comment>
<comment type="subcellular location">
    <subcellularLocation>
        <location evidence="1">Nucleus</location>
    </subcellularLocation>
</comment>
<sequence>MGSRLENGTRIKIDNRPGAEMRTGSGSTWSVEPKSKPRAKRAGLVGERTVVRVPFAALQGTAQPHRKRITQAFIVKNVHRAIAVVLSAVAGHSLILDSAGTRPVPSHRGLTPPTSYILYVPVTAFVLSRGTNLRGRRMACLVLSAECADPLSRPVFGRLLLTASAELDRAPLRRRRAPQTQLSFFVSAACSGAGEFFIAIVPDSNISAGAADLHHLHSWRPPASIGVTITCVYIPPKVFQSPCQGRARLGAAARVSDRSCAVRRTICARAPYLAPHPICLLSRDFVRLGKWFVQPYDGDEDDVGKSPWHLSFSFAFFLHGESTVCASVDVRQHPPVRTVSARRLQRAARLAPPSDHAHHHTDSKGMYLV</sequence>
<evidence type="ECO:0000256" key="1">
    <source>
        <dbReference type="ARBA" id="ARBA00004123"/>
    </source>
</evidence>
<comment type="caution">
    <text evidence="9">The sequence shown here is derived from an EMBL/GenBank/DDBJ whole genome shotgun (WGS) entry which is preliminary data.</text>
</comment>
<dbReference type="AlphaFoldDB" id="A0A4C1TSY6"/>
<dbReference type="GO" id="GO:0045944">
    <property type="term" value="P:positive regulation of transcription by RNA polymerase II"/>
    <property type="evidence" value="ECO:0007669"/>
    <property type="project" value="TreeGrafter"/>
</dbReference>
<evidence type="ECO:0000256" key="6">
    <source>
        <dbReference type="ARBA" id="ARBA00023163"/>
    </source>
</evidence>
<keyword evidence="6" id="KW-0804">Transcription</keyword>
<feature type="region of interest" description="Disordered" evidence="8">
    <location>
        <begin position="1"/>
        <end position="42"/>
    </location>
</feature>
<feature type="compositionally biased region" description="Basic and acidic residues" evidence="8">
    <location>
        <begin position="7"/>
        <end position="19"/>
    </location>
</feature>
<gene>
    <name evidence="9" type="primary">Med13l</name>
    <name evidence="9" type="ORF">EVAR_17258_1</name>
</gene>